<evidence type="ECO:0000313" key="1">
    <source>
        <dbReference type="EMBL" id="KAL1412457.1"/>
    </source>
</evidence>
<gene>
    <name evidence="1" type="ORF">Q8F55_000202</name>
</gene>
<dbReference type="RefSeq" id="XP_069212401.1">
    <property type="nucleotide sequence ID" value="XM_069348857.1"/>
</dbReference>
<comment type="caution">
    <text evidence="1">The sequence shown here is derived from an EMBL/GenBank/DDBJ whole genome shotgun (WGS) entry which is preliminary data.</text>
</comment>
<dbReference type="GeneID" id="95981245"/>
<keyword evidence="2" id="KW-1185">Reference proteome</keyword>
<proteinExistence type="predicted"/>
<name>A0ABR3QD64_9TREE</name>
<organism evidence="1 2">
    <name type="scientific">Vanrija albida</name>
    <dbReference type="NCBI Taxonomy" id="181172"/>
    <lineage>
        <taxon>Eukaryota</taxon>
        <taxon>Fungi</taxon>
        <taxon>Dikarya</taxon>
        <taxon>Basidiomycota</taxon>
        <taxon>Agaricomycotina</taxon>
        <taxon>Tremellomycetes</taxon>
        <taxon>Trichosporonales</taxon>
        <taxon>Trichosporonaceae</taxon>
        <taxon>Vanrija</taxon>
    </lineage>
</organism>
<dbReference type="EMBL" id="JBBXJM010000001">
    <property type="protein sequence ID" value="KAL1412457.1"/>
    <property type="molecule type" value="Genomic_DNA"/>
</dbReference>
<evidence type="ECO:0000313" key="2">
    <source>
        <dbReference type="Proteomes" id="UP001565368"/>
    </source>
</evidence>
<reference evidence="1 2" key="1">
    <citation type="submission" date="2023-08" db="EMBL/GenBank/DDBJ databases">
        <title>Annotated Genome Sequence of Vanrija albida AlHP1.</title>
        <authorList>
            <person name="Herzog R."/>
        </authorList>
    </citation>
    <scope>NUCLEOTIDE SEQUENCE [LARGE SCALE GENOMIC DNA]</scope>
    <source>
        <strain evidence="1 2">AlHP1</strain>
    </source>
</reference>
<sequence length="67" mass="7937">MCQQITTAPVNHNNDSPTEFDFETSYEGICCWEFCMVPIQDLPRTDKLCGVHYMDYYFYNKIPGWTK</sequence>
<accession>A0ABR3QD64</accession>
<dbReference type="Proteomes" id="UP001565368">
    <property type="component" value="Unassembled WGS sequence"/>
</dbReference>
<protein>
    <submittedName>
        <fullName evidence="1">Uncharacterized protein</fullName>
    </submittedName>
</protein>